<evidence type="ECO:0000313" key="3">
    <source>
        <dbReference type="Proteomes" id="UP001149074"/>
    </source>
</evidence>
<gene>
    <name evidence="2" type="ORF">N7532_008865</name>
</gene>
<dbReference type="AlphaFoldDB" id="A0A9W9K2G4"/>
<evidence type="ECO:0000256" key="1">
    <source>
        <dbReference type="SAM" id="MobiDB-lite"/>
    </source>
</evidence>
<sequence length="156" mass="17273">MEMDGMETEEVRGVKVDEDSMADRRLERAEEGGMETEDVSGLKEEDEAVAMPAMRRAEVKVNCILDNQQRSALRSRSHDVKGLFGGVTGAIDPRSLARSSSRTMSAPSRLHPDPLQLNARTPSNSGHHWIEQFICIENRVMVISAAHVTLTPEMNA</sequence>
<feature type="region of interest" description="Disordered" evidence="1">
    <location>
        <begin position="91"/>
        <end position="123"/>
    </location>
</feature>
<dbReference type="Proteomes" id="UP001149074">
    <property type="component" value="Unassembled WGS sequence"/>
</dbReference>
<comment type="caution">
    <text evidence="2">The sequence shown here is derived from an EMBL/GenBank/DDBJ whole genome shotgun (WGS) entry which is preliminary data.</text>
</comment>
<dbReference type="GeneID" id="81360336"/>
<feature type="compositionally biased region" description="Acidic residues" evidence="1">
    <location>
        <begin position="32"/>
        <end position="43"/>
    </location>
</feature>
<evidence type="ECO:0000313" key="2">
    <source>
        <dbReference type="EMBL" id="KAJ5090181.1"/>
    </source>
</evidence>
<organism evidence="2 3">
    <name type="scientific">Penicillium argentinense</name>
    <dbReference type="NCBI Taxonomy" id="1131581"/>
    <lineage>
        <taxon>Eukaryota</taxon>
        <taxon>Fungi</taxon>
        <taxon>Dikarya</taxon>
        <taxon>Ascomycota</taxon>
        <taxon>Pezizomycotina</taxon>
        <taxon>Eurotiomycetes</taxon>
        <taxon>Eurotiomycetidae</taxon>
        <taxon>Eurotiales</taxon>
        <taxon>Aspergillaceae</taxon>
        <taxon>Penicillium</taxon>
    </lineage>
</organism>
<dbReference type="EMBL" id="JAPQKI010000009">
    <property type="protein sequence ID" value="KAJ5090181.1"/>
    <property type="molecule type" value="Genomic_DNA"/>
</dbReference>
<feature type="region of interest" description="Disordered" evidence="1">
    <location>
        <begin position="1"/>
        <end position="43"/>
    </location>
</feature>
<name>A0A9W9K2G4_9EURO</name>
<feature type="compositionally biased region" description="Polar residues" evidence="1">
    <location>
        <begin position="97"/>
        <end position="106"/>
    </location>
</feature>
<dbReference type="RefSeq" id="XP_056472163.1">
    <property type="nucleotide sequence ID" value="XM_056621357.1"/>
</dbReference>
<accession>A0A9W9K2G4</accession>
<proteinExistence type="predicted"/>
<reference evidence="2" key="2">
    <citation type="journal article" date="2023" name="IMA Fungus">
        <title>Comparative genomic study of the Penicillium genus elucidates a diverse pangenome and 15 lateral gene transfer events.</title>
        <authorList>
            <person name="Petersen C."/>
            <person name="Sorensen T."/>
            <person name="Nielsen M.R."/>
            <person name="Sondergaard T.E."/>
            <person name="Sorensen J.L."/>
            <person name="Fitzpatrick D.A."/>
            <person name="Frisvad J.C."/>
            <person name="Nielsen K.L."/>
        </authorList>
    </citation>
    <scope>NUCLEOTIDE SEQUENCE</scope>
    <source>
        <strain evidence="2">IBT 30761</strain>
    </source>
</reference>
<feature type="compositionally biased region" description="Basic and acidic residues" evidence="1">
    <location>
        <begin position="9"/>
        <end position="31"/>
    </location>
</feature>
<keyword evidence="3" id="KW-1185">Reference proteome</keyword>
<protein>
    <submittedName>
        <fullName evidence="2">Uncharacterized protein</fullName>
    </submittedName>
</protein>
<reference evidence="2" key="1">
    <citation type="submission" date="2022-11" db="EMBL/GenBank/DDBJ databases">
        <authorList>
            <person name="Petersen C."/>
        </authorList>
    </citation>
    <scope>NUCLEOTIDE SEQUENCE</scope>
    <source>
        <strain evidence="2">IBT 30761</strain>
    </source>
</reference>